<sequence>MAQQRSQNDRWFAPWPALANRNIRANVISPGPIETSMMHLLKKDKVQMMIGGMPVGKQAIIMK</sequence>
<protein>
    <recommendedName>
        <fullName evidence="3">SDR family oxidoreductase</fullName>
    </recommendedName>
</protein>
<dbReference type="PATRIC" id="fig|65700.7.peg.709"/>
<dbReference type="Proteomes" id="UP000033924">
    <property type="component" value="Unassembled WGS sequence"/>
</dbReference>
<dbReference type="AlphaFoldDB" id="A0A0M2K6R3"/>
<dbReference type="EMBL" id="JXNU01000003">
    <property type="protein sequence ID" value="KKF34619.1"/>
    <property type="molecule type" value="Genomic_DNA"/>
</dbReference>
<dbReference type="Gene3D" id="3.40.50.720">
    <property type="entry name" value="NAD(P)-binding Rossmann-like Domain"/>
    <property type="match status" value="1"/>
</dbReference>
<comment type="caution">
    <text evidence="1">The sequence shown here is derived from an EMBL/GenBank/DDBJ whole genome shotgun (WGS) entry which is preliminary data.</text>
</comment>
<dbReference type="RefSeq" id="WP_046371884.1">
    <property type="nucleotide sequence ID" value="NZ_CP089932.1"/>
</dbReference>
<gene>
    <name evidence="1" type="ORF">SY86_02820</name>
</gene>
<evidence type="ECO:0000313" key="1">
    <source>
        <dbReference type="EMBL" id="KKF34619.1"/>
    </source>
</evidence>
<organism evidence="1 2">
    <name type="scientific">Erwinia tracheiphila</name>
    <dbReference type="NCBI Taxonomy" id="65700"/>
    <lineage>
        <taxon>Bacteria</taxon>
        <taxon>Pseudomonadati</taxon>
        <taxon>Pseudomonadota</taxon>
        <taxon>Gammaproteobacteria</taxon>
        <taxon>Enterobacterales</taxon>
        <taxon>Erwiniaceae</taxon>
        <taxon>Erwinia</taxon>
    </lineage>
</organism>
<evidence type="ECO:0000313" key="2">
    <source>
        <dbReference type="Proteomes" id="UP000033924"/>
    </source>
</evidence>
<reference evidence="1 2" key="1">
    <citation type="submission" date="2015-01" db="EMBL/GenBank/DDBJ databases">
        <title>Erwinia tracheiphila.</title>
        <authorList>
            <person name="Shapiro L.R."/>
        </authorList>
    </citation>
    <scope>NUCLEOTIDE SEQUENCE [LARGE SCALE GENOMIC DNA]</scope>
    <source>
        <strain evidence="1 2">BuffGH</strain>
    </source>
</reference>
<evidence type="ECO:0008006" key="3">
    <source>
        <dbReference type="Google" id="ProtNLM"/>
    </source>
</evidence>
<dbReference type="InterPro" id="IPR036291">
    <property type="entry name" value="NAD(P)-bd_dom_sf"/>
</dbReference>
<proteinExistence type="predicted"/>
<name>A0A0M2K6R3_9GAMM</name>
<dbReference type="SUPFAM" id="SSF51735">
    <property type="entry name" value="NAD(P)-binding Rossmann-fold domains"/>
    <property type="match status" value="1"/>
</dbReference>
<keyword evidence="2" id="KW-1185">Reference proteome</keyword>
<accession>A0A0M2K6R3</accession>